<feature type="region of interest" description="Disordered" evidence="1">
    <location>
        <begin position="1"/>
        <end position="30"/>
    </location>
</feature>
<feature type="region of interest" description="Disordered" evidence="1">
    <location>
        <begin position="288"/>
        <end position="307"/>
    </location>
</feature>
<organism evidence="2 3">
    <name type="scientific">Elysia crispata</name>
    <name type="common">lettuce slug</name>
    <dbReference type="NCBI Taxonomy" id="231223"/>
    <lineage>
        <taxon>Eukaryota</taxon>
        <taxon>Metazoa</taxon>
        <taxon>Spiralia</taxon>
        <taxon>Lophotrochozoa</taxon>
        <taxon>Mollusca</taxon>
        <taxon>Gastropoda</taxon>
        <taxon>Heterobranchia</taxon>
        <taxon>Euthyneura</taxon>
        <taxon>Panpulmonata</taxon>
        <taxon>Sacoglossa</taxon>
        <taxon>Placobranchoidea</taxon>
        <taxon>Plakobranchidae</taxon>
        <taxon>Elysia</taxon>
    </lineage>
</organism>
<feature type="compositionally biased region" description="Polar residues" evidence="1">
    <location>
        <begin position="1"/>
        <end position="22"/>
    </location>
</feature>
<dbReference type="AlphaFoldDB" id="A0AAE0YEH3"/>
<evidence type="ECO:0000313" key="2">
    <source>
        <dbReference type="EMBL" id="KAK3743090.1"/>
    </source>
</evidence>
<evidence type="ECO:0000256" key="1">
    <source>
        <dbReference type="SAM" id="MobiDB-lite"/>
    </source>
</evidence>
<sequence>MSAASRAQLTNGQSSVSTLSSAKHSDSGKFLPSIARRTGFSRDSPSLIPQQFLTDNGKVIHNRQHALPQYSMRFSPGNDRQQQVEGINHNRRQKAALELADGGVAAALKTRRWIFPKPSEDVKSPNPDYQEIQGYQQADISSPLLQRTWHSNPSRIHIHSEETITRKLDRKAIARRHLVCGLVGGNHAVDKAATPAGGGGREDARRAHSFNCHTGELSQPLASNLKQNISTHSRNLLKDRSVVRRSSATERARAALDNWNSLVHQLHAEQHQDYLRQGSAHLAVLSDADAETSGGSHREALEDDERFAPRRSHKKICRTTSLTFTDMKFPVGIGFTRYRPLTPNLLARLDKQKLPVKRRTQLWVNTIQETKRTLSKTSVLDAPIEGEAGEVGSCAIRRNSADKTDAMAVKKSKDSQLHEFL</sequence>
<dbReference type="Proteomes" id="UP001283361">
    <property type="component" value="Unassembled WGS sequence"/>
</dbReference>
<reference evidence="2" key="1">
    <citation type="journal article" date="2023" name="G3 (Bethesda)">
        <title>A reference genome for the long-term kleptoplast-retaining sea slug Elysia crispata morphotype clarki.</title>
        <authorList>
            <person name="Eastman K.E."/>
            <person name="Pendleton A.L."/>
            <person name="Shaikh M.A."/>
            <person name="Suttiyut T."/>
            <person name="Ogas R."/>
            <person name="Tomko P."/>
            <person name="Gavelis G."/>
            <person name="Widhalm J.R."/>
            <person name="Wisecaver J.H."/>
        </authorList>
    </citation>
    <scope>NUCLEOTIDE SEQUENCE</scope>
    <source>
        <strain evidence="2">ECLA1</strain>
    </source>
</reference>
<keyword evidence="3" id="KW-1185">Reference proteome</keyword>
<proteinExistence type="predicted"/>
<evidence type="ECO:0000313" key="3">
    <source>
        <dbReference type="Proteomes" id="UP001283361"/>
    </source>
</evidence>
<gene>
    <name evidence="2" type="ORF">RRG08_063953</name>
</gene>
<dbReference type="EMBL" id="JAWDGP010006323">
    <property type="protein sequence ID" value="KAK3743090.1"/>
    <property type="molecule type" value="Genomic_DNA"/>
</dbReference>
<accession>A0AAE0YEH3</accession>
<comment type="caution">
    <text evidence="2">The sequence shown here is derived from an EMBL/GenBank/DDBJ whole genome shotgun (WGS) entry which is preliminary data.</text>
</comment>
<protein>
    <submittedName>
        <fullName evidence="2">Uncharacterized protein</fullName>
    </submittedName>
</protein>
<name>A0AAE0YEH3_9GAST</name>